<accession>A0ABR1P735</accession>
<name>A0ABR1P735_DIAER</name>
<keyword evidence="2" id="KW-0472">Membrane</keyword>
<evidence type="ECO:0000313" key="4">
    <source>
        <dbReference type="Proteomes" id="UP001430848"/>
    </source>
</evidence>
<feature type="region of interest" description="Disordered" evidence="1">
    <location>
        <begin position="294"/>
        <end position="320"/>
    </location>
</feature>
<reference evidence="3 4" key="1">
    <citation type="submission" date="2024-02" db="EMBL/GenBank/DDBJ databases">
        <title>De novo assembly and annotation of 12 fungi associated with fruit tree decline syndrome in Ontario, Canada.</title>
        <authorList>
            <person name="Sulman M."/>
            <person name="Ellouze W."/>
            <person name="Ilyukhin E."/>
        </authorList>
    </citation>
    <scope>NUCLEOTIDE SEQUENCE [LARGE SCALE GENOMIC DNA]</scope>
    <source>
        <strain evidence="3 4">M169</strain>
    </source>
</reference>
<dbReference type="Proteomes" id="UP001430848">
    <property type="component" value="Unassembled WGS sequence"/>
</dbReference>
<protein>
    <submittedName>
        <fullName evidence="3">Uncharacterized protein</fullName>
    </submittedName>
</protein>
<keyword evidence="2" id="KW-0812">Transmembrane</keyword>
<keyword evidence="4" id="KW-1185">Reference proteome</keyword>
<evidence type="ECO:0000313" key="3">
    <source>
        <dbReference type="EMBL" id="KAK7728026.1"/>
    </source>
</evidence>
<feature type="compositionally biased region" description="Basic residues" evidence="1">
    <location>
        <begin position="334"/>
        <end position="345"/>
    </location>
</feature>
<organism evidence="3 4">
    <name type="scientific">Diaporthe eres</name>
    <name type="common">Phomopsis oblonga</name>
    <dbReference type="NCBI Taxonomy" id="83184"/>
    <lineage>
        <taxon>Eukaryota</taxon>
        <taxon>Fungi</taxon>
        <taxon>Dikarya</taxon>
        <taxon>Ascomycota</taxon>
        <taxon>Pezizomycotina</taxon>
        <taxon>Sordariomycetes</taxon>
        <taxon>Sordariomycetidae</taxon>
        <taxon>Diaporthales</taxon>
        <taxon>Diaporthaceae</taxon>
        <taxon>Diaporthe</taxon>
        <taxon>Diaporthe eres species complex</taxon>
    </lineage>
</organism>
<sequence>MAAAMLAPLAAAAPEYCPLEVRTATVTACFTNTGAPVKPTCDVACPTPVAKPNKDGPIQVYVQAPKCDSCGCDSCAHTNVYTTTYDAFCPTGLSKQEYVVTEVYAGMSAKPSVTAAPKVPFGFAVDVKTCNECGKKPITATLTYPASGCPYIKGMVPRHTPFTLTLPAGLENLALDPAPDTLVNLALRLALKLVLKQVPKQVPRRAQVHLVLKQGLKPAPRLGPKLGLGQTALKEVLKPALKPVLKQVPRRAQVHPVLKQELKQELPPERPPEPARTKLVLGQARALALGPLLGQTQKDPAQRRSQEQEQAQEQARRPMLDLELPYRPTRTTTRHLRHLRHRRPRPTGSSGKVQVSAARPAFVAITMGSVLGFLLSFVAAL</sequence>
<evidence type="ECO:0000256" key="1">
    <source>
        <dbReference type="SAM" id="MobiDB-lite"/>
    </source>
</evidence>
<evidence type="ECO:0000256" key="2">
    <source>
        <dbReference type="SAM" id="Phobius"/>
    </source>
</evidence>
<comment type="caution">
    <text evidence="3">The sequence shown here is derived from an EMBL/GenBank/DDBJ whole genome shotgun (WGS) entry which is preliminary data.</text>
</comment>
<proteinExistence type="predicted"/>
<dbReference type="EMBL" id="JAKNSF020000035">
    <property type="protein sequence ID" value="KAK7728026.1"/>
    <property type="molecule type" value="Genomic_DNA"/>
</dbReference>
<keyword evidence="2" id="KW-1133">Transmembrane helix</keyword>
<gene>
    <name evidence="3" type="ORF">SLS63_006877</name>
</gene>
<feature type="region of interest" description="Disordered" evidence="1">
    <location>
        <begin position="334"/>
        <end position="353"/>
    </location>
</feature>
<feature type="transmembrane region" description="Helical" evidence="2">
    <location>
        <begin position="361"/>
        <end position="380"/>
    </location>
</feature>